<dbReference type="OrthoDB" id="9808559at2"/>
<evidence type="ECO:0000259" key="6">
    <source>
        <dbReference type="PROSITE" id="PS51379"/>
    </source>
</evidence>
<gene>
    <name evidence="7" type="ORF">XH99_02330</name>
</gene>
<evidence type="ECO:0000313" key="8">
    <source>
        <dbReference type="Proteomes" id="UP000289546"/>
    </source>
</evidence>
<keyword evidence="1" id="KW-0004">4Fe-4S</keyword>
<dbReference type="PROSITE" id="PS00198">
    <property type="entry name" value="4FE4S_FER_1"/>
    <property type="match status" value="2"/>
</dbReference>
<evidence type="ECO:0000256" key="5">
    <source>
        <dbReference type="SAM" id="MobiDB-lite"/>
    </source>
</evidence>
<keyword evidence="8" id="KW-1185">Reference proteome</keyword>
<evidence type="ECO:0000256" key="3">
    <source>
        <dbReference type="ARBA" id="ARBA00023004"/>
    </source>
</evidence>
<organism evidence="7 8">
    <name type="scientific">Bradyrhizobium nanningense</name>
    <dbReference type="NCBI Taxonomy" id="1325118"/>
    <lineage>
        <taxon>Bacteria</taxon>
        <taxon>Pseudomonadati</taxon>
        <taxon>Pseudomonadota</taxon>
        <taxon>Alphaproteobacteria</taxon>
        <taxon>Hyphomicrobiales</taxon>
        <taxon>Nitrobacteraceae</taxon>
        <taxon>Bradyrhizobium</taxon>
    </lineage>
</organism>
<evidence type="ECO:0000256" key="2">
    <source>
        <dbReference type="ARBA" id="ARBA00022723"/>
    </source>
</evidence>
<dbReference type="InterPro" id="IPR017900">
    <property type="entry name" value="4Fe4S_Fe_S_CS"/>
</dbReference>
<dbReference type="PANTHER" id="PTHR24960:SF79">
    <property type="entry name" value="PHOTOSYSTEM I IRON-SULFUR CENTER"/>
    <property type="match status" value="1"/>
</dbReference>
<evidence type="ECO:0000256" key="4">
    <source>
        <dbReference type="ARBA" id="ARBA00023014"/>
    </source>
</evidence>
<dbReference type="GO" id="GO:0046872">
    <property type="term" value="F:metal ion binding"/>
    <property type="evidence" value="ECO:0007669"/>
    <property type="project" value="UniProtKB-KW"/>
</dbReference>
<name>A0A4Q0SK75_9BRAD</name>
<keyword evidence="4" id="KW-0411">Iron-sulfur</keyword>
<dbReference type="Gene3D" id="3.30.70.20">
    <property type="match status" value="2"/>
</dbReference>
<comment type="caution">
    <text evidence="7">The sequence shown here is derived from an EMBL/GenBank/DDBJ whole genome shotgun (WGS) entry which is preliminary data.</text>
</comment>
<dbReference type="InterPro" id="IPR050157">
    <property type="entry name" value="PSI_iron-sulfur_center"/>
</dbReference>
<sequence>MKDDEAAAPTPPGRSSPRVDEARRRLLRSAAVGGVVVCASLLTLLDHRAVEAAPRLRPPGALDEEDFLAACIKCGQCVQVCPVDAIRLSDLDQGIGNGVPYIAARAQACDFSCDATQCVLACPTGALSHLIDAKEQSRMGVARLAAPDACLARKGEGFKGLARGEAFKGHLRYSDIDRWKPQPVASHPYDLGTCDLCVRHCPIKDAIELVPVSSDPQDRRRTPMVKDACVGCGVCEMMCPAEPAAIRVDVRVKGRDPGGPKT</sequence>
<dbReference type="SUPFAM" id="SSF54862">
    <property type="entry name" value="4Fe-4S ferredoxins"/>
    <property type="match status" value="1"/>
</dbReference>
<feature type="region of interest" description="Disordered" evidence="5">
    <location>
        <begin position="1"/>
        <end position="20"/>
    </location>
</feature>
<evidence type="ECO:0000313" key="7">
    <source>
        <dbReference type="EMBL" id="RXH38106.1"/>
    </source>
</evidence>
<dbReference type="Proteomes" id="UP000289546">
    <property type="component" value="Unassembled WGS sequence"/>
</dbReference>
<dbReference type="GO" id="GO:0051539">
    <property type="term" value="F:4 iron, 4 sulfur cluster binding"/>
    <property type="evidence" value="ECO:0007669"/>
    <property type="project" value="UniProtKB-KW"/>
</dbReference>
<dbReference type="PANTHER" id="PTHR24960">
    <property type="entry name" value="PHOTOSYSTEM I IRON-SULFUR CENTER-RELATED"/>
    <property type="match status" value="1"/>
</dbReference>
<dbReference type="CDD" id="cd16373">
    <property type="entry name" value="DMSOR_beta_like"/>
    <property type="match status" value="1"/>
</dbReference>
<dbReference type="PROSITE" id="PS51379">
    <property type="entry name" value="4FE4S_FER_2"/>
    <property type="match status" value="2"/>
</dbReference>
<accession>A0A4Q0SK75</accession>
<feature type="domain" description="4Fe-4S ferredoxin-type" evidence="6">
    <location>
        <begin position="58"/>
        <end position="91"/>
    </location>
</feature>
<keyword evidence="2" id="KW-0479">Metal-binding</keyword>
<dbReference type="Pfam" id="PF12838">
    <property type="entry name" value="Fer4_7"/>
    <property type="match status" value="2"/>
</dbReference>
<dbReference type="AlphaFoldDB" id="A0A4Q0SK75"/>
<evidence type="ECO:0000256" key="1">
    <source>
        <dbReference type="ARBA" id="ARBA00022485"/>
    </source>
</evidence>
<reference evidence="7 8" key="1">
    <citation type="submission" date="2015-04" db="EMBL/GenBank/DDBJ databases">
        <title>Comparative genomics of rhizobia nodulating Arachis hypogaea in China.</title>
        <authorList>
            <person name="Li Y."/>
        </authorList>
    </citation>
    <scope>NUCLEOTIDE SEQUENCE [LARGE SCALE GENOMIC DNA]</scope>
    <source>
        <strain evidence="7 8">CCBAU 51757</strain>
    </source>
</reference>
<feature type="domain" description="4Fe-4S ferredoxin-type" evidence="6">
    <location>
        <begin position="220"/>
        <end position="251"/>
    </location>
</feature>
<dbReference type="InterPro" id="IPR017896">
    <property type="entry name" value="4Fe4S_Fe-S-bd"/>
</dbReference>
<dbReference type="EMBL" id="LBJQ01000006">
    <property type="protein sequence ID" value="RXH38106.1"/>
    <property type="molecule type" value="Genomic_DNA"/>
</dbReference>
<protein>
    <submittedName>
        <fullName evidence="7">4Fe-4S ferredoxin</fullName>
    </submittedName>
</protein>
<keyword evidence="3" id="KW-0408">Iron</keyword>
<proteinExistence type="predicted"/>